<evidence type="ECO:0000313" key="2">
    <source>
        <dbReference type="Proteomes" id="UP000821865"/>
    </source>
</evidence>
<name>A0ACB8CYT3_DERSI</name>
<comment type="caution">
    <text evidence="1">The sequence shown here is derived from an EMBL/GenBank/DDBJ whole genome shotgun (WGS) entry which is preliminary data.</text>
</comment>
<dbReference type="Proteomes" id="UP000821865">
    <property type="component" value="Chromosome 4"/>
</dbReference>
<gene>
    <name evidence="1" type="ORF">HPB49_018755</name>
</gene>
<proteinExistence type="predicted"/>
<sequence>MSKLWSCLLALGQLHSLLTPNLTMAGTPKVRRSAPSKSASPIIITQWNCRGLRSRTKRADLRLFLSTFEHLPAVVALQEPGKGATLTNYSTFQQDPSSCLCVHRNYTANKVDLDLQTDYSYAMVTLLPLRKQDPSIHILDVYYSPKLQNVSFADLFSRALRVAGRDLLLIVGDFNAPSRVWGYRREEKRGRKLAELKSTLGLTLHTGLDTVPIHTHGYQAWFQQLVSSLRSTETHIKLSEAVSDVDNHLLHLCEARHSLVRRCRHQKNNRKLKSRIAELTQKVAEYAAQLADSNWFSRCNTAARQKSS</sequence>
<dbReference type="EMBL" id="CM023473">
    <property type="protein sequence ID" value="KAH7954455.1"/>
    <property type="molecule type" value="Genomic_DNA"/>
</dbReference>
<accession>A0ACB8CYT3</accession>
<keyword evidence="2" id="KW-1185">Reference proteome</keyword>
<protein>
    <submittedName>
        <fullName evidence="1">Uncharacterized protein</fullName>
    </submittedName>
</protein>
<evidence type="ECO:0000313" key="1">
    <source>
        <dbReference type="EMBL" id="KAH7954455.1"/>
    </source>
</evidence>
<organism evidence="1 2">
    <name type="scientific">Dermacentor silvarum</name>
    <name type="common">Tick</name>
    <dbReference type="NCBI Taxonomy" id="543639"/>
    <lineage>
        <taxon>Eukaryota</taxon>
        <taxon>Metazoa</taxon>
        <taxon>Ecdysozoa</taxon>
        <taxon>Arthropoda</taxon>
        <taxon>Chelicerata</taxon>
        <taxon>Arachnida</taxon>
        <taxon>Acari</taxon>
        <taxon>Parasitiformes</taxon>
        <taxon>Ixodida</taxon>
        <taxon>Ixodoidea</taxon>
        <taxon>Ixodidae</taxon>
        <taxon>Rhipicephalinae</taxon>
        <taxon>Dermacentor</taxon>
    </lineage>
</organism>
<reference evidence="1" key="1">
    <citation type="submission" date="2020-05" db="EMBL/GenBank/DDBJ databases">
        <title>Large-scale comparative analyses of tick genomes elucidate their genetic diversity and vector capacities.</title>
        <authorList>
            <person name="Jia N."/>
            <person name="Wang J."/>
            <person name="Shi W."/>
            <person name="Du L."/>
            <person name="Sun Y."/>
            <person name="Zhan W."/>
            <person name="Jiang J."/>
            <person name="Wang Q."/>
            <person name="Zhang B."/>
            <person name="Ji P."/>
            <person name="Sakyi L.B."/>
            <person name="Cui X."/>
            <person name="Yuan T."/>
            <person name="Jiang B."/>
            <person name="Yang W."/>
            <person name="Lam T.T.-Y."/>
            <person name="Chang Q."/>
            <person name="Ding S."/>
            <person name="Wang X."/>
            <person name="Zhu J."/>
            <person name="Ruan X."/>
            <person name="Zhao L."/>
            <person name="Wei J."/>
            <person name="Que T."/>
            <person name="Du C."/>
            <person name="Cheng J."/>
            <person name="Dai P."/>
            <person name="Han X."/>
            <person name="Huang E."/>
            <person name="Gao Y."/>
            <person name="Liu J."/>
            <person name="Shao H."/>
            <person name="Ye R."/>
            <person name="Li L."/>
            <person name="Wei W."/>
            <person name="Wang X."/>
            <person name="Wang C."/>
            <person name="Yang T."/>
            <person name="Huo Q."/>
            <person name="Li W."/>
            <person name="Guo W."/>
            <person name="Chen H."/>
            <person name="Zhou L."/>
            <person name="Ni X."/>
            <person name="Tian J."/>
            <person name="Zhou Y."/>
            <person name="Sheng Y."/>
            <person name="Liu T."/>
            <person name="Pan Y."/>
            <person name="Xia L."/>
            <person name="Li J."/>
            <person name="Zhao F."/>
            <person name="Cao W."/>
        </authorList>
    </citation>
    <scope>NUCLEOTIDE SEQUENCE</scope>
    <source>
        <strain evidence="1">Dsil-2018</strain>
    </source>
</reference>